<dbReference type="Proteomes" id="UP000294752">
    <property type="component" value="Unassembled WGS sequence"/>
</dbReference>
<dbReference type="OrthoDB" id="663842at2"/>
<sequence length="161" mass="18255">MKTVLLVFLIMVSRGAVDLTSVRKNFEEAKDSKAVTEKLYTMLCNYREDDPLLIGYKGASFTLKARYEQGRSEKREMVAQGIKTVEGAIKLAPKNIELRLIRLAVQENSPKILKYKMNMQEDKQLIVANFAAQPAEVKSMIKRYAKQSAFFTAEDAKKIGN</sequence>
<reference evidence="1 2" key="1">
    <citation type="submission" date="2019-03" db="EMBL/GenBank/DDBJ databases">
        <title>Genomic Encyclopedia of Type Strains, Phase III (KMG-III): the genomes of soil and plant-associated and newly described type strains.</title>
        <authorList>
            <person name="Whitman W."/>
        </authorList>
    </citation>
    <scope>NUCLEOTIDE SEQUENCE [LARGE SCALE GENOMIC DNA]</scope>
    <source>
        <strain evidence="1 2">CGMCC 1.12801</strain>
    </source>
</reference>
<dbReference type="EMBL" id="SNZV01000003">
    <property type="protein sequence ID" value="TDS14527.1"/>
    <property type="molecule type" value="Genomic_DNA"/>
</dbReference>
<dbReference type="RefSeq" id="WP_133639591.1">
    <property type="nucleotide sequence ID" value="NZ_SNZV01000003.1"/>
</dbReference>
<gene>
    <name evidence="1" type="ORF">B0I21_10320</name>
</gene>
<dbReference type="AlphaFoldDB" id="A0A4R7D2A1"/>
<comment type="caution">
    <text evidence="1">The sequence shown here is derived from an EMBL/GenBank/DDBJ whole genome shotgun (WGS) entry which is preliminary data.</text>
</comment>
<name>A0A4R7D2A1_9SPHI</name>
<protein>
    <submittedName>
        <fullName evidence="1">Uncharacterized protein</fullName>
    </submittedName>
</protein>
<accession>A0A4R7D2A1</accession>
<organism evidence="1 2">
    <name type="scientific">Sphingobacterium paludis</name>
    <dbReference type="NCBI Taxonomy" id="1476465"/>
    <lineage>
        <taxon>Bacteria</taxon>
        <taxon>Pseudomonadati</taxon>
        <taxon>Bacteroidota</taxon>
        <taxon>Sphingobacteriia</taxon>
        <taxon>Sphingobacteriales</taxon>
        <taxon>Sphingobacteriaceae</taxon>
        <taxon>Sphingobacterium</taxon>
    </lineage>
</organism>
<evidence type="ECO:0000313" key="2">
    <source>
        <dbReference type="Proteomes" id="UP000294752"/>
    </source>
</evidence>
<keyword evidence="2" id="KW-1185">Reference proteome</keyword>
<evidence type="ECO:0000313" key="1">
    <source>
        <dbReference type="EMBL" id="TDS14527.1"/>
    </source>
</evidence>
<proteinExistence type="predicted"/>